<dbReference type="InterPro" id="IPR008030">
    <property type="entry name" value="NmrA-like"/>
</dbReference>
<dbReference type="STRING" id="135208.A0A4Z0AA99"/>
<feature type="domain" description="NmrA-like" evidence="4">
    <location>
        <begin position="3"/>
        <end position="304"/>
    </location>
</feature>
<keyword evidence="2" id="KW-0521">NADP</keyword>
<evidence type="ECO:0000256" key="2">
    <source>
        <dbReference type="ARBA" id="ARBA00022857"/>
    </source>
</evidence>
<dbReference type="SUPFAM" id="SSF51735">
    <property type="entry name" value="NAD(P)-binding Rossmann-fold domains"/>
    <property type="match status" value="1"/>
</dbReference>
<name>A0A4Z0AA99_9AGAM</name>
<comment type="caution">
    <text evidence="5">The sequence shown here is derived from an EMBL/GenBank/DDBJ whole genome shotgun (WGS) entry which is preliminary data.</text>
</comment>
<comment type="similarity">
    <text evidence="1">Belongs to the NmrA-type oxidoreductase family.</text>
</comment>
<evidence type="ECO:0000259" key="4">
    <source>
        <dbReference type="Pfam" id="PF05368"/>
    </source>
</evidence>
<dbReference type="InterPro" id="IPR051164">
    <property type="entry name" value="NmrA-like_oxidored"/>
</dbReference>
<dbReference type="Gene3D" id="3.40.50.720">
    <property type="entry name" value="NAD(P)-binding Rossmann-like Domain"/>
    <property type="match status" value="1"/>
</dbReference>
<dbReference type="Proteomes" id="UP000298061">
    <property type="component" value="Unassembled WGS sequence"/>
</dbReference>
<proteinExistence type="inferred from homology"/>
<dbReference type="Pfam" id="PF05368">
    <property type="entry name" value="NmrA"/>
    <property type="match status" value="1"/>
</dbReference>
<dbReference type="PANTHER" id="PTHR42748:SF14">
    <property type="entry name" value="SNOAL-LIKE DOMAIN-CONTAINING PROTEIN"/>
    <property type="match status" value="1"/>
</dbReference>
<keyword evidence="3" id="KW-0732">Signal</keyword>
<dbReference type="AlphaFoldDB" id="A0A4Z0AA99"/>
<dbReference type="InterPro" id="IPR036291">
    <property type="entry name" value="NAD(P)-bd_dom_sf"/>
</dbReference>
<accession>A0A4Z0AA99</accession>
<dbReference type="PANTHER" id="PTHR42748">
    <property type="entry name" value="NITROGEN METABOLITE REPRESSION PROTEIN NMRA FAMILY MEMBER"/>
    <property type="match status" value="1"/>
</dbReference>
<feature type="chain" id="PRO_5021491530" description="NmrA-like domain-containing protein" evidence="3">
    <location>
        <begin position="17"/>
        <end position="347"/>
    </location>
</feature>
<reference evidence="5 6" key="1">
    <citation type="submission" date="2019-02" db="EMBL/GenBank/DDBJ databases">
        <title>Genome sequencing of the rare red list fungi Hericium alpestre (H. flagellum).</title>
        <authorList>
            <person name="Buettner E."/>
            <person name="Kellner H."/>
        </authorList>
    </citation>
    <scope>NUCLEOTIDE SEQUENCE [LARGE SCALE GENOMIC DNA]</scope>
    <source>
        <strain evidence="5 6">DSM 108284</strain>
    </source>
</reference>
<dbReference type="EMBL" id="SFCI01000043">
    <property type="protein sequence ID" value="TFY83231.1"/>
    <property type="molecule type" value="Genomic_DNA"/>
</dbReference>
<dbReference type="Gene3D" id="3.90.25.10">
    <property type="entry name" value="UDP-galactose 4-epimerase, domain 1"/>
    <property type="match status" value="1"/>
</dbReference>
<evidence type="ECO:0000256" key="1">
    <source>
        <dbReference type="ARBA" id="ARBA00006328"/>
    </source>
</evidence>
<evidence type="ECO:0000256" key="3">
    <source>
        <dbReference type="SAM" id="SignalP"/>
    </source>
</evidence>
<sequence>MSQKLILVIGATGAQGLAVVDSLLAPAAAGSSSPYSVRAFTRDPSSRRATELAAKGVEVVQGDTDHLDTVARALKGAWGAWVNVDTFTVGELKEVFAGLRIFELAHQAGIRHYVWSGLDYISKITGCNDMYRTEHYDAKGRVGEFMRLAPSVVSDTTLSWSVVNTGPYMDMIGSVFFGPSGQLDDGTFVFASPLTKGHVPMIALRDLGFWARWTFDNREATSGKSLDIASQMVTWPDIVAAFTKVTGKKAVFQPVTLDQFFARIENPDRPLAHNGVNSMTYRQNFSAWWTMYDHDLIERDIDWIRKVNPGTRSVEDWMRETNYDGSINVNLLKDIEDNKMPRHVGSS</sequence>
<dbReference type="GO" id="GO:0005634">
    <property type="term" value="C:nucleus"/>
    <property type="evidence" value="ECO:0007669"/>
    <property type="project" value="TreeGrafter"/>
</dbReference>
<evidence type="ECO:0000313" key="6">
    <source>
        <dbReference type="Proteomes" id="UP000298061"/>
    </source>
</evidence>
<gene>
    <name evidence="5" type="ORF">EWM64_g794</name>
</gene>
<keyword evidence="6" id="KW-1185">Reference proteome</keyword>
<dbReference type="CDD" id="cd05251">
    <property type="entry name" value="NmrA_like_SDR_a"/>
    <property type="match status" value="1"/>
</dbReference>
<protein>
    <recommendedName>
        <fullName evidence="4">NmrA-like domain-containing protein</fullName>
    </recommendedName>
</protein>
<feature type="signal peptide" evidence="3">
    <location>
        <begin position="1"/>
        <end position="16"/>
    </location>
</feature>
<evidence type="ECO:0000313" key="5">
    <source>
        <dbReference type="EMBL" id="TFY83231.1"/>
    </source>
</evidence>
<organism evidence="5 6">
    <name type="scientific">Hericium alpestre</name>
    <dbReference type="NCBI Taxonomy" id="135208"/>
    <lineage>
        <taxon>Eukaryota</taxon>
        <taxon>Fungi</taxon>
        <taxon>Dikarya</taxon>
        <taxon>Basidiomycota</taxon>
        <taxon>Agaricomycotina</taxon>
        <taxon>Agaricomycetes</taxon>
        <taxon>Russulales</taxon>
        <taxon>Hericiaceae</taxon>
        <taxon>Hericium</taxon>
    </lineage>
</organism>
<dbReference type="OrthoDB" id="300709at2759"/>